<sequence length="83" mass="9122">MFGTGGLTDWEASLKFSAPAQARFLVRKGSTDWMVYDRDLKGPAQLEKGGRFAEKLTKEQAERIKQALTDALPAPAGNARAWP</sequence>
<keyword evidence="2" id="KW-1185">Reference proteome</keyword>
<protein>
    <submittedName>
        <fullName evidence="1">Uncharacterized protein</fullName>
    </submittedName>
</protein>
<accession>A0A6P1BJ18</accession>
<organism evidence="1 2">
    <name type="scientific">Bradyrhizobium uaiense</name>
    <dbReference type="NCBI Taxonomy" id="2594946"/>
    <lineage>
        <taxon>Bacteria</taxon>
        <taxon>Pseudomonadati</taxon>
        <taxon>Pseudomonadota</taxon>
        <taxon>Alphaproteobacteria</taxon>
        <taxon>Hyphomicrobiales</taxon>
        <taxon>Nitrobacteraceae</taxon>
        <taxon>Bradyrhizobium</taxon>
    </lineage>
</organism>
<proteinExistence type="predicted"/>
<comment type="caution">
    <text evidence="1">The sequence shown here is derived from an EMBL/GenBank/DDBJ whole genome shotgun (WGS) entry which is preliminary data.</text>
</comment>
<reference evidence="1 2" key="1">
    <citation type="journal article" date="2020" name="Arch. Microbiol.">
        <title>Bradyrhizobium uaiense sp. nov., a new highly efficient cowpea symbiont.</title>
        <authorList>
            <person name="Cabral Michel D."/>
            <person name="Azarias Guimaraes A."/>
            <person name="Martins da Costa E."/>
            <person name="Soares de Carvalho T."/>
            <person name="Balsanelli E."/>
            <person name="Willems A."/>
            <person name="Maltempi de Souza E."/>
            <person name="de Souza Moreira F.M."/>
        </authorList>
    </citation>
    <scope>NUCLEOTIDE SEQUENCE [LARGE SCALE GENOMIC DNA]</scope>
    <source>
        <strain evidence="1 2">UFLA 03-164</strain>
    </source>
</reference>
<dbReference type="EMBL" id="VKHP01000061">
    <property type="protein sequence ID" value="NEU97532.1"/>
    <property type="molecule type" value="Genomic_DNA"/>
</dbReference>
<evidence type="ECO:0000313" key="1">
    <source>
        <dbReference type="EMBL" id="NEU97532.1"/>
    </source>
</evidence>
<dbReference type="Proteomes" id="UP000468531">
    <property type="component" value="Unassembled WGS sequence"/>
</dbReference>
<evidence type="ECO:0000313" key="2">
    <source>
        <dbReference type="Proteomes" id="UP000468531"/>
    </source>
</evidence>
<dbReference type="AlphaFoldDB" id="A0A6P1BJ18"/>
<gene>
    <name evidence="1" type="ORF">FNJ47_17250</name>
</gene>
<name>A0A6P1BJ18_9BRAD</name>